<dbReference type="GO" id="GO:0016020">
    <property type="term" value="C:membrane"/>
    <property type="evidence" value="ECO:0007669"/>
    <property type="project" value="TreeGrafter"/>
</dbReference>
<organism evidence="2 3">
    <name type="scientific">Clytia hemisphaerica</name>
    <dbReference type="NCBI Taxonomy" id="252671"/>
    <lineage>
        <taxon>Eukaryota</taxon>
        <taxon>Metazoa</taxon>
        <taxon>Cnidaria</taxon>
        <taxon>Hydrozoa</taxon>
        <taxon>Hydroidolina</taxon>
        <taxon>Leptothecata</taxon>
        <taxon>Obeliida</taxon>
        <taxon>Clytiidae</taxon>
        <taxon>Clytia</taxon>
    </lineage>
</organism>
<keyword evidence="3" id="KW-1185">Reference proteome</keyword>
<reference evidence="2" key="1">
    <citation type="submission" date="2021-01" db="UniProtKB">
        <authorList>
            <consortium name="EnsemblMetazoa"/>
        </authorList>
    </citation>
    <scope>IDENTIFICATION</scope>
</reference>
<keyword evidence="1" id="KW-1133">Transmembrane helix</keyword>
<proteinExistence type="predicted"/>
<dbReference type="AlphaFoldDB" id="A0A7M5WT16"/>
<evidence type="ECO:0000313" key="3">
    <source>
        <dbReference type="Proteomes" id="UP000594262"/>
    </source>
</evidence>
<dbReference type="InterPro" id="IPR010721">
    <property type="entry name" value="UstE-like"/>
</dbReference>
<protein>
    <recommendedName>
        <fullName evidence="4">Steroid 5-alpha reductase C-terminal domain-containing protein</fullName>
    </recommendedName>
</protein>
<accession>A0A7M5WT16</accession>
<dbReference type="EnsemblMetazoa" id="CLYHEMT012449.1">
    <property type="protein sequence ID" value="CLYHEMP012449.1"/>
    <property type="gene ID" value="CLYHEMG012449"/>
</dbReference>
<evidence type="ECO:0000313" key="2">
    <source>
        <dbReference type="EnsemblMetazoa" id="CLYHEMP012449.1"/>
    </source>
</evidence>
<dbReference type="PANTHER" id="PTHR32251">
    <property type="entry name" value="3-OXO-5-ALPHA-STEROID 4-DEHYDROGENASE"/>
    <property type="match status" value="1"/>
</dbReference>
<keyword evidence="1" id="KW-0812">Transmembrane</keyword>
<dbReference type="PROSITE" id="PS50244">
    <property type="entry name" value="S5A_REDUCTASE"/>
    <property type="match status" value="1"/>
</dbReference>
<sequence length="271" mass="31390">MGNKISMASNLLNRNPLLKAAAYDLGIQWIAFGFAYALKTEKFYDLVGSSTFLGLTWLTLNWGRKGHLPFFNRQIIQNSCVTLWAARLGTYLFSRVMESGEDRRFRKAKNSFSHFLLFWTMQGLWVWITLLPTMILNFKQEDKELNYRDYLGFAIFATGFLVEATADYQKSKFRSDPANKDKFVNTGLWSISRHPNYLGEILIWSGLFLPASNVMEGNEFYSALSPFFVTFLLTKVSGIPLLERYADKKWGALAEYQSYKQRTAKLFPFIW</sequence>
<dbReference type="PANTHER" id="PTHR32251:SF17">
    <property type="entry name" value="STEROID 5-ALPHA REDUCTASE C-TERMINAL DOMAIN-CONTAINING PROTEIN"/>
    <property type="match status" value="1"/>
</dbReference>
<feature type="transmembrane region" description="Helical" evidence="1">
    <location>
        <begin position="115"/>
        <end position="138"/>
    </location>
</feature>
<dbReference type="RefSeq" id="XP_066920261.1">
    <property type="nucleotide sequence ID" value="XM_067064160.1"/>
</dbReference>
<dbReference type="Gene3D" id="1.20.120.1630">
    <property type="match status" value="1"/>
</dbReference>
<keyword evidence="1" id="KW-0472">Membrane</keyword>
<feature type="transmembrane region" description="Helical" evidence="1">
    <location>
        <begin position="221"/>
        <end position="242"/>
    </location>
</feature>
<dbReference type="OrthoDB" id="67965at2759"/>
<name>A0A7M5WT16_9CNID</name>
<dbReference type="Proteomes" id="UP000594262">
    <property type="component" value="Unplaced"/>
</dbReference>
<dbReference type="Pfam" id="PF06966">
    <property type="entry name" value="DUF1295"/>
    <property type="match status" value="1"/>
</dbReference>
<evidence type="ECO:0008006" key="4">
    <source>
        <dbReference type="Google" id="ProtNLM"/>
    </source>
</evidence>
<evidence type="ECO:0000256" key="1">
    <source>
        <dbReference type="SAM" id="Phobius"/>
    </source>
</evidence>
<dbReference type="GeneID" id="136807577"/>